<dbReference type="GO" id="GO:0035870">
    <property type="term" value="F:dITP diphosphatase activity"/>
    <property type="evidence" value="ECO:0007669"/>
    <property type="project" value="UniProtKB-UniRule"/>
</dbReference>
<dbReference type="RefSeq" id="WP_066712492.1">
    <property type="nucleotide sequence ID" value="NZ_CP118869.1"/>
</dbReference>
<feature type="binding site" evidence="10">
    <location>
        <begin position="156"/>
        <end position="159"/>
    </location>
    <ligand>
        <name>substrate</name>
    </ligand>
</feature>
<keyword evidence="7 10" id="KW-0546">Nucleotide metabolism</keyword>
<evidence type="ECO:0000313" key="12">
    <source>
        <dbReference type="EMBL" id="KXB42480.1"/>
    </source>
</evidence>
<evidence type="ECO:0000256" key="5">
    <source>
        <dbReference type="ARBA" id="ARBA00022801"/>
    </source>
</evidence>
<dbReference type="PATRIC" id="fig|1497955.3.peg.151"/>
<dbReference type="GO" id="GO:0005829">
    <property type="term" value="C:cytosol"/>
    <property type="evidence" value="ECO:0007669"/>
    <property type="project" value="TreeGrafter"/>
</dbReference>
<dbReference type="Proteomes" id="UP000070080">
    <property type="component" value="Unassembled WGS sequence"/>
</dbReference>
<organism evidence="12 13">
    <name type="scientific">Amygdalobacter nucleatus</name>
    <dbReference type="NCBI Taxonomy" id="3029274"/>
    <lineage>
        <taxon>Bacteria</taxon>
        <taxon>Bacillati</taxon>
        <taxon>Bacillota</taxon>
        <taxon>Clostridia</taxon>
        <taxon>Eubacteriales</taxon>
        <taxon>Oscillospiraceae</taxon>
        <taxon>Amygdalobacter</taxon>
    </lineage>
</organism>
<comment type="subunit">
    <text evidence="2 10">Homodimer.</text>
</comment>
<dbReference type="AlphaFoldDB" id="A0A133YH28"/>
<dbReference type="InterPro" id="IPR002637">
    <property type="entry name" value="RdgB/HAM1"/>
</dbReference>
<evidence type="ECO:0000256" key="4">
    <source>
        <dbReference type="ARBA" id="ARBA00022741"/>
    </source>
</evidence>
<dbReference type="CDD" id="cd00515">
    <property type="entry name" value="HAM1"/>
    <property type="match status" value="1"/>
</dbReference>
<comment type="catalytic activity">
    <reaction evidence="9 10">
        <text>XTP + H2O = XMP + diphosphate + H(+)</text>
        <dbReference type="Rhea" id="RHEA:28610"/>
        <dbReference type="ChEBI" id="CHEBI:15377"/>
        <dbReference type="ChEBI" id="CHEBI:15378"/>
        <dbReference type="ChEBI" id="CHEBI:33019"/>
        <dbReference type="ChEBI" id="CHEBI:57464"/>
        <dbReference type="ChEBI" id="CHEBI:61314"/>
        <dbReference type="EC" id="3.6.1.66"/>
    </reaction>
</comment>
<name>A0A133YH28_9FIRM</name>
<comment type="function">
    <text evidence="10">Pyrophosphatase that catalyzes the hydrolysis of nucleoside triphosphates to their monophosphate derivatives, with a high preference for the non-canonical purine nucleotides XTP (xanthosine triphosphate), dITP (deoxyinosine triphosphate) and ITP. Seems to function as a house-cleaning enzyme that removes non-canonical purine nucleotides from the nucleotide pool, thus preventing their incorporation into DNA/RNA and avoiding chromosomal lesions.</text>
</comment>
<evidence type="ECO:0000256" key="7">
    <source>
        <dbReference type="ARBA" id="ARBA00023080"/>
    </source>
</evidence>
<protein>
    <recommendedName>
        <fullName evidence="10">dITP/XTP pyrophosphatase</fullName>
        <ecNumber evidence="10">3.6.1.66</ecNumber>
    </recommendedName>
    <alternativeName>
        <fullName evidence="10">Non-canonical purine NTP pyrophosphatase</fullName>
    </alternativeName>
    <alternativeName>
        <fullName evidence="10">Non-standard purine NTP pyrophosphatase</fullName>
    </alternativeName>
    <alternativeName>
        <fullName evidence="10">Nucleoside-triphosphate diphosphatase</fullName>
    </alternativeName>
    <alternativeName>
        <fullName evidence="10">Nucleoside-triphosphate pyrophosphatase</fullName>
        <shortName evidence="10">NTPase</shortName>
    </alternativeName>
</protein>
<keyword evidence="6 10" id="KW-0460">Magnesium</keyword>
<reference evidence="13" key="1">
    <citation type="submission" date="2016-01" db="EMBL/GenBank/DDBJ databases">
        <authorList>
            <person name="Mitreva M."/>
            <person name="Pepin K.H."/>
            <person name="Mihindukulasuriya K.A."/>
            <person name="Fulton R."/>
            <person name="Fronick C."/>
            <person name="O'Laughlin M."/>
            <person name="Miner T."/>
            <person name="Herter B."/>
            <person name="Rosa B.A."/>
            <person name="Cordes M."/>
            <person name="Tomlinson C."/>
            <person name="Wollam A."/>
            <person name="Palsikar V.B."/>
            <person name="Mardis E.R."/>
            <person name="Wilson R.K."/>
        </authorList>
    </citation>
    <scope>NUCLEOTIDE SEQUENCE [LARGE SCALE GENOMIC DNA]</scope>
    <source>
        <strain evidence="13">KA00274</strain>
    </source>
</reference>
<dbReference type="InterPro" id="IPR029001">
    <property type="entry name" value="ITPase-like_fam"/>
</dbReference>
<dbReference type="EMBL" id="LSCV01000002">
    <property type="protein sequence ID" value="KXB42480.1"/>
    <property type="molecule type" value="Genomic_DNA"/>
</dbReference>
<dbReference type="GO" id="GO:0000166">
    <property type="term" value="F:nucleotide binding"/>
    <property type="evidence" value="ECO:0007669"/>
    <property type="project" value="UniProtKB-KW"/>
</dbReference>
<evidence type="ECO:0000256" key="11">
    <source>
        <dbReference type="RuleBase" id="RU003781"/>
    </source>
</evidence>
<dbReference type="InterPro" id="IPR020922">
    <property type="entry name" value="dITP/XTP_pyrophosphatase"/>
</dbReference>
<dbReference type="Gene3D" id="3.90.950.10">
    <property type="match status" value="1"/>
</dbReference>
<feature type="binding site" evidence="10">
    <location>
        <begin position="184"/>
        <end position="185"/>
    </location>
    <ligand>
        <name>substrate</name>
    </ligand>
</feature>
<comment type="caution">
    <text evidence="10">Lacks conserved residue(s) required for the propagation of feature annotation.</text>
</comment>
<dbReference type="Pfam" id="PF01725">
    <property type="entry name" value="Ham1p_like"/>
    <property type="match status" value="1"/>
</dbReference>
<evidence type="ECO:0000256" key="1">
    <source>
        <dbReference type="ARBA" id="ARBA00008023"/>
    </source>
</evidence>
<dbReference type="GO" id="GO:0009117">
    <property type="term" value="P:nucleotide metabolic process"/>
    <property type="evidence" value="ECO:0007669"/>
    <property type="project" value="UniProtKB-KW"/>
</dbReference>
<feature type="active site" description="Proton acceptor" evidence="10">
    <location>
        <position position="71"/>
    </location>
</feature>
<keyword evidence="3 10" id="KW-0479">Metal-binding</keyword>
<dbReference type="OrthoDB" id="9807456at2"/>
<evidence type="ECO:0000256" key="9">
    <source>
        <dbReference type="ARBA" id="ARBA00052017"/>
    </source>
</evidence>
<keyword evidence="4 10" id="KW-0547">Nucleotide-binding</keyword>
<dbReference type="STRING" id="1497955.HMPREF1872_00156"/>
<comment type="caution">
    <text evidence="12">The sequence shown here is derived from an EMBL/GenBank/DDBJ whole genome shotgun (WGS) entry which is preliminary data.</text>
</comment>
<feature type="binding site" evidence="10">
    <location>
        <position position="71"/>
    </location>
    <ligand>
        <name>Mg(2+)</name>
        <dbReference type="ChEBI" id="CHEBI:18420"/>
    </ligand>
</feature>
<dbReference type="PANTHER" id="PTHR11067:SF9">
    <property type="entry name" value="INOSINE TRIPHOSPHATE PYROPHOSPHATASE"/>
    <property type="match status" value="1"/>
</dbReference>
<dbReference type="PANTHER" id="PTHR11067">
    <property type="entry name" value="INOSINE TRIPHOSPHATE PYROPHOSPHATASE/HAM1 PROTEIN"/>
    <property type="match status" value="1"/>
</dbReference>
<comment type="cofactor">
    <cofactor evidence="10">
        <name>Mg(2+)</name>
        <dbReference type="ChEBI" id="CHEBI:18420"/>
    </cofactor>
    <text evidence="10">Binds 1 Mg(2+) ion per subunit.</text>
</comment>
<feature type="binding site" evidence="10">
    <location>
        <position position="179"/>
    </location>
    <ligand>
        <name>substrate</name>
    </ligand>
</feature>
<comment type="similarity">
    <text evidence="1 10 11">Belongs to the HAM1 NTPase family.</text>
</comment>
<dbReference type="HAMAP" id="MF_01405">
    <property type="entry name" value="Non_canon_purine_NTPase"/>
    <property type="match status" value="1"/>
</dbReference>
<evidence type="ECO:0000256" key="3">
    <source>
        <dbReference type="ARBA" id="ARBA00022723"/>
    </source>
</evidence>
<evidence type="ECO:0000256" key="6">
    <source>
        <dbReference type="ARBA" id="ARBA00022842"/>
    </source>
</evidence>
<keyword evidence="13" id="KW-1185">Reference proteome</keyword>
<evidence type="ECO:0000256" key="10">
    <source>
        <dbReference type="HAMAP-Rule" id="MF_01405"/>
    </source>
</evidence>
<accession>A0A133YH28</accession>
<dbReference type="GO" id="GO:0009146">
    <property type="term" value="P:purine nucleoside triphosphate catabolic process"/>
    <property type="evidence" value="ECO:0007669"/>
    <property type="project" value="UniProtKB-UniRule"/>
</dbReference>
<evidence type="ECO:0000256" key="8">
    <source>
        <dbReference type="ARBA" id="ARBA00051875"/>
    </source>
</evidence>
<dbReference type="GO" id="GO:0046872">
    <property type="term" value="F:metal ion binding"/>
    <property type="evidence" value="ECO:0007669"/>
    <property type="project" value="UniProtKB-KW"/>
</dbReference>
<proteinExistence type="inferred from homology"/>
<dbReference type="FunFam" id="3.90.950.10:FF:000001">
    <property type="entry name" value="dITP/XTP pyrophosphatase"/>
    <property type="match status" value="1"/>
</dbReference>
<dbReference type="GO" id="GO:0017111">
    <property type="term" value="F:ribonucleoside triphosphate phosphatase activity"/>
    <property type="evidence" value="ECO:0007669"/>
    <property type="project" value="InterPro"/>
</dbReference>
<feature type="binding site" evidence="10">
    <location>
        <begin position="8"/>
        <end position="13"/>
    </location>
    <ligand>
        <name>substrate</name>
    </ligand>
</feature>
<evidence type="ECO:0000313" key="13">
    <source>
        <dbReference type="Proteomes" id="UP000070080"/>
    </source>
</evidence>
<comment type="catalytic activity">
    <reaction evidence="8 10">
        <text>dITP + H2O = dIMP + diphosphate + H(+)</text>
        <dbReference type="Rhea" id="RHEA:28342"/>
        <dbReference type="ChEBI" id="CHEBI:15377"/>
        <dbReference type="ChEBI" id="CHEBI:15378"/>
        <dbReference type="ChEBI" id="CHEBI:33019"/>
        <dbReference type="ChEBI" id="CHEBI:61194"/>
        <dbReference type="ChEBI" id="CHEBI:61382"/>
        <dbReference type="EC" id="3.6.1.66"/>
    </reaction>
</comment>
<dbReference type="NCBIfam" id="TIGR00042">
    <property type="entry name" value="RdgB/HAM1 family non-canonical purine NTP pyrophosphatase"/>
    <property type="match status" value="1"/>
</dbReference>
<dbReference type="GO" id="GO:0036222">
    <property type="term" value="F:XTP diphosphatase activity"/>
    <property type="evidence" value="ECO:0007669"/>
    <property type="project" value="UniProtKB-UniRule"/>
</dbReference>
<dbReference type="GO" id="GO:0036220">
    <property type="term" value="F:ITP diphosphatase activity"/>
    <property type="evidence" value="ECO:0007669"/>
    <property type="project" value="UniProtKB-UniRule"/>
</dbReference>
<dbReference type="EC" id="3.6.1.66" evidence="10"/>
<gene>
    <name evidence="12" type="ORF">HMPREF1872_00156</name>
</gene>
<dbReference type="SUPFAM" id="SSF52972">
    <property type="entry name" value="ITPase-like"/>
    <property type="match status" value="1"/>
</dbReference>
<keyword evidence="5 10" id="KW-0378">Hydrolase</keyword>
<comment type="catalytic activity">
    <reaction evidence="10">
        <text>ITP + H2O = IMP + diphosphate + H(+)</text>
        <dbReference type="Rhea" id="RHEA:29399"/>
        <dbReference type="ChEBI" id="CHEBI:15377"/>
        <dbReference type="ChEBI" id="CHEBI:15378"/>
        <dbReference type="ChEBI" id="CHEBI:33019"/>
        <dbReference type="ChEBI" id="CHEBI:58053"/>
        <dbReference type="ChEBI" id="CHEBI:61402"/>
        <dbReference type="EC" id="3.6.1.66"/>
    </reaction>
</comment>
<evidence type="ECO:0000256" key="2">
    <source>
        <dbReference type="ARBA" id="ARBA00011738"/>
    </source>
</evidence>
<feature type="binding site" evidence="10">
    <location>
        <position position="72"/>
    </location>
    <ligand>
        <name>substrate</name>
    </ligand>
</feature>
<sequence>MRKLIIASTNQGKIGEFRTLLKDFAWQIYSLADLNYLENVNETGTTFYENAKIKAANIFQYYPDAFVLADDSGLCVTALDDKPGIYTARYGGADATYAEKFTLIWQELAARQVPPTHWQAHFVCSLCLLCPWGDMFGYTGEFHGEISAEAKGDNGFGYDPIFYVPEYGMTAAEMPAELKNKISHRAKALQALLADLPRVLALDPQAKESHV</sequence>